<reference evidence="2 3" key="1">
    <citation type="journal article" date="2015" name="Genome Announc.">
        <title>Complete Genome Sequence of Methanosphaerula palustris E1-9CT, a Hydrogenotrophic Methanogen Isolated from a Minerotrophic Fen Peatland.</title>
        <authorList>
            <person name="Cadillo-Quiroz H."/>
            <person name="Browne P."/>
            <person name="Kyrpides N."/>
            <person name="Woyke T."/>
            <person name="Goodwin L."/>
            <person name="Detter C."/>
            <person name="Yavitt J.B."/>
            <person name="Zinder S.H."/>
        </authorList>
    </citation>
    <scope>NUCLEOTIDE SEQUENCE [LARGE SCALE GENOMIC DNA]</scope>
    <source>
        <strain evidence="3">ATCC BAA-1556 / DSM 19958 / E1-9c</strain>
    </source>
</reference>
<protein>
    <submittedName>
        <fullName evidence="2">Uncharacterized protein</fullName>
    </submittedName>
</protein>
<sequence>MPAVEGWVWQILVALIYITFLAAEYIMCKTYSGQINLLDFDEDGSW</sequence>
<evidence type="ECO:0000313" key="2">
    <source>
        <dbReference type="EMBL" id="ACL16825.1"/>
    </source>
</evidence>
<dbReference type="EMBL" id="CP001338">
    <property type="protein sequence ID" value="ACL16825.1"/>
    <property type="molecule type" value="Genomic_DNA"/>
</dbReference>
<dbReference type="AlphaFoldDB" id="B8GIL2"/>
<evidence type="ECO:0000313" key="3">
    <source>
        <dbReference type="Proteomes" id="UP000002457"/>
    </source>
</evidence>
<keyword evidence="1" id="KW-0472">Membrane</keyword>
<organism evidence="2 3">
    <name type="scientific">Methanosphaerula palustris (strain ATCC BAA-1556 / DSM 19958 / E1-9c)</name>
    <dbReference type="NCBI Taxonomy" id="521011"/>
    <lineage>
        <taxon>Archaea</taxon>
        <taxon>Methanobacteriati</taxon>
        <taxon>Methanobacteriota</taxon>
        <taxon>Stenosarchaea group</taxon>
        <taxon>Methanomicrobia</taxon>
        <taxon>Methanomicrobiales</taxon>
        <taxon>Methanoregulaceae</taxon>
        <taxon>Methanosphaerula</taxon>
    </lineage>
</organism>
<feature type="transmembrane region" description="Helical" evidence="1">
    <location>
        <begin position="6"/>
        <end position="27"/>
    </location>
</feature>
<keyword evidence="3" id="KW-1185">Reference proteome</keyword>
<keyword evidence="1" id="KW-1133">Transmembrane helix</keyword>
<proteinExistence type="predicted"/>
<dbReference type="STRING" id="521011.Mpal_1511"/>
<gene>
    <name evidence="2" type="ordered locus">Mpal_1511</name>
</gene>
<name>B8GIL2_METPE</name>
<dbReference type="HOGENOM" id="CLU_3178611_0_0_2"/>
<evidence type="ECO:0000256" key="1">
    <source>
        <dbReference type="SAM" id="Phobius"/>
    </source>
</evidence>
<dbReference type="Proteomes" id="UP000002457">
    <property type="component" value="Chromosome"/>
</dbReference>
<dbReference type="KEGG" id="mpl:Mpal_1511"/>
<keyword evidence="1" id="KW-0812">Transmembrane</keyword>
<accession>B8GIL2</accession>